<dbReference type="Proteomes" id="UP001430953">
    <property type="component" value="Unassembled WGS sequence"/>
</dbReference>
<proteinExistence type="predicted"/>
<organism evidence="2 3">
    <name type="scientific">Cardiocondyla obscurior</name>
    <dbReference type="NCBI Taxonomy" id="286306"/>
    <lineage>
        <taxon>Eukaryota</taxon>
        <taxon>Metazoa</taxon>
        <taxon>Ecdysozoa</taxon>
        <taxon>Arthropoda</taxon>
        <taxon>Hexapoda</taxon>
        <taxon>Insecta</taxon>
        <taxon>Pterygota</taxon>
        <taxon>Neoptera</taxon>
        <taxon>Endopterygota</taxon>
        <taxon>Hymenoptera</taxon>
        <taxon>Apocrita</taxon>
        <taxon>Aculeata</taxon>
        <taxon>Formicoidea</taxon>
        <taxon>Formicidae</taxon>
        <taxon>Myrmicinae</taxon>
        <taxon>Cardiocondyla</taxon>
    </lineage>
</organism>
<comment type="caution">
    <text evidence="2">The sequence shown here is derived from an EMBL/GenBank/DDBJ whole genome shotgun (WGS) entry which is preliminary data.</text>
</comment>
<dbReference type="AlphaFoldDB" id="A0AAW2GJG0"/>
<sequence>MSNTANVEASETSDAPKRQDSADHVPVNHTERRNSDKTSLFSAMKEKIRSKLPTFHNPLKRFMKSKSERETDSEVGNANHCEIRPRVLEKSNELANLSASTLNEEDTAKSNGSDYRSEHHPVDAARTRESCQDLASYFSEVDRDEPSTSGTNTIVLTASTFDRDVERTEPSETLQSVTMTTSTSFGSEIADTFSSSMNIEEVSDVDFTDTLQHGTIIAVVEQTFPAQLGNRIINVPEATGSRTRDQRVGRDDPQEFYNSPLLVIRKPICPQNDEPSIY</sequence>
<feature type="compositionally biased region" description="Polar residues" evidence="1">
    <location>
        <begin position="1"/>
        <end position="13"/>
    </location>
</feature>
<name>A0AAW2GJG0_9HYME</name>
<evidence type="ECO:0000256" key="1">
    <source>
        <dbReference type="SAM" id="MobiDB-lite"/>
    </source>
</evidence>
<feature type="region of interest" description="Disordered" evidence="1">
    <location>
        <begin position="1"/>
        <end position="49"/>
    </location>
</feature>
<keyword evidence="3" id="KW-1185">Reference proteome</keyword>
<evidence type="ECO:0000313" key="2">
    <source>
        <dbReference type="EMBL" id="KAL0126627.1"/>
    </source>
</evidence>
<reference evidence="2 3" key="1">
    <citation type="submission" date="2023-03" db="EMBL/GenBank/DDBJ databases">
        <title>High recombination rates correlate with genetic variation in Cardiocondyla obscurior ants.</title>
        <authorList>
            <person name="Errbii M."/>
        </authorList>
    </citation>
    <scope>NUCLEOTIDE SEQUENCE [LARGE SCALE GENOMIC DNA]</scope>
    <source>
        <strain evidence="2">Alpha-2009</strain>
        <tissue evidence="2">Whole body</tissue>
    </source>
</reference>
<gene>
    <name evidence="2" type="ORF">PUN28_005173</name>
</gene>
<feature type="compositionally biased region" description="Basic and acidic residues" evidence="1">
    <location>
        <begin position="14"/>
        <end position="23"/>
    </location>
</feature>
<protein>
    <submittedName>
        <fullName evidence="2">Uncharacterized protein</fullName>
    </submittedName>
</protein>
<feature type="region of interest" description="Disordered" evidence="1">
    <location>
        <begin position="99"/>
        <end position="124"/>
    </location>
</feature>
<evidence type="ECO:0000313" key="3">
    <source>
        <dbReference type="Proteomes" id="UP001430953"/>
    </source>
</evidence>
<feature type="compositionally biased region" description="Basic and acidic residues" evidence="1">
    <location>
        <begin position="115"/>
        <end position="124"/>
    </location>
</feature>
<dbReference type="EMBL" id="JADYXP020000004">
    <property type="protein sequence ID" value="KAL0126627.1"/>
    <property type="molecule type" value="Genomic_DNA"/>
</dbReference>
<accession>A0AAW2GJG0</accession>